<dbReference type="InterPro" id="IPR002524">
    <property type="entry name" value="Cation_efflux"/>
</dbReference>
<keyword evidence="5" id="KW-0864">Zinc transport</keyword>
<comment type="subcellular location">
    <subcellularLocation>
        <location evidence="1">Membrane</location>
        <topology evidence="1">Multi-pass membrane protein</topology>
    </subcellularLocation>
</comment>
<feature type="transmembrane region" description="Helical" evidence="10">
    <location>
        <begin position="182"/>
        <end position="200"/>
    </location>
</feature>
<evidence type="ECO:0000259" key="12">
    <source>
        <dbReference type="Pfam" id="PF16916"/>
    </source>
</evidence>
<evidence type="ECO:0000256" key="4">
    <source>
        <dbReference type="ARBA" id="ARBA00022692"/>
    </source>
</evidence>
<feature type="transmembrane region" description="Helical" evidence="10">
    <location>
        <begin position="258"/>
        <end position="280"/>
    </location>
</feature>
<evidence type="ECO:0000256" key="10">
    <source>
        <dbReference type="SAM" id="Phobius"/>
    </source>
</evidence>
<feature type="region of interest" description="Disordered" evidence="9">
    <location>
        <begin position="128"/>
        <end position="150"/>
    </location>
</feature>
<protein>
    <submittedName>
        <fullName evidence="13">Uncharacterized protein</fullName>
    </submittedName>
</protein>
<dbReference type="InterPro" id="IPR050681">
    <property type="entry name" value="CDF/SLC30A"/>
</dbReference>
<evidence type="ECO:0000256" key="1">
    <source>
        <dbReference type="ARBA" id="ARBA00004141"/>
    </source>
</evidence>
<dbReference type="PANTHER" id="PTHR11562">
    <property type="entry name" value="CATION EFFLUX PROTEIN/ ZINC TRANSPORTER"/>
    <property type="match status" value="1"/>
</dbReference>
<name>A0AAW0TZL0_SCYPA</name>
<feature type="transmembrane region" description="Helical" evidence="10">
    <location>
        <begin position="220"/>
        <end position="237"/>
    </location>
</feature>
<keyword evidence="14" id="KW-1185">Reference proteome</keyword>
<dbReference type="SUPFAM" id="SSF161111">
    <property type="entry name" value="Cation efflux protein transmembrane domain-like"/>
    <property type="match status" value="1"/>
</dbReference>
<evidence type="ECO:0000256" key="6">
    <source>
        <dbReference type="ARBA" id="ARBA00022989"/>
    </source>
</evidence>
<keyword evidence="8 10" id="KW-0472">Membrane</keyword>
<dbReference type="NCBIfam" id="TIGR01297">
    <property type="entry name" value="CDF"/>
    <property type="match status" value="1"/>
</dbReference>
<keyword evidence="3" id="KW-0813">Transport</keyword>
<feature type="compositionally biased region" description="Low complexity" evidence="9">
    <location>
        <begin position="133"/>
        <end position="145"/>
    </location>
</feature>
<evidence type="ECO:0000259" key="11">
    <source>
        <dbReference type="Pfam" id="PF01545"/>
    </source>
</evidence>
<reference evidence="13 14" key="1">
    <citation type="submission" date="2023-03" db="EMBL/GenBank/DDBJ databases">
        <title>High-quality genome of Scylla paramamosain provides insights in environmental adaptation.</title>
        <authorList>
            <person name="Zhang L."/>
        </authorList>
    </citation>
    <scope>NUCLEOTIDE SEQUENCE [LARGE SCALE GENOMIC DNA]</scope>
    <source>
        <strain evidence="13">LZ_2023a</strain>
        <tissue evidence="13">Muscle</tissue>
    </source>
</reference>
<comment type="caution">
    <text evidence="13">The sequence shown here is derived from an EMBL/GenBank/DDBJ whole genome shotgun (WGS) entry which is preliminary data.</text>
</comment>
<dbReference type="SUPFAM" id="SSF160240">
    <property type="entry name" value="Cation efflux protein cytoplasmic domain-like"/>
    <property type="match status" value="1"/>
</dbReference>
<dbReference type="AlphaFoldDB" id="A0AAW0TZL0"/>
<keyword evidence="4 10" id="KW-0812">Transmembrane</keyword>
<dbReference type="GO" id="GO:0010043">
    <property type="term" value="P:response to zinc ion"/>
    <property type="evidence" value="ECO:0007669"/>
    <property type="project" value="TreeGrafter"/>
</dbReference>
<dbReference type="InterPro" id="IPR036837">
    <property type="entry name" value="Cation_efflux_CTD_sf"/>
</dbReference>
<feature type="compositionally biased region" description="Low complexity" evidence="9">
    <location>
        <begin position="53"/>
        <end position="73"/>
    </location>
</feature>
<evidence type="ECO:0000313" key="13">
    <source>
        <dbReference type="EMBL" id="KAK8393214.1"/>
    </source>
</evidence>
<organism evidence="13 14">
    <name type="scientific">Scylla paramamosain</name>
    <name type="common">Mud crab</name>
    <dbReference type="NCBI Taxonomy" id="85552"/>
    <lineage>
        <taxon>Eukaryota</taxon>
        <taxon>Metazoa</taxon>
        <taxon>Ecdysozoa</taxon>
        <taxon>Arthropoda</taxon>
        <taxon>Crustacea</taxon>
        <taxon>Multicrustacea</taxon>
        <taxon>Malacostraca</taxon>
        <taxon>Eumalacostraca</taxon>
        <taxon>Eucarida</taxon>
        <taxon>Decapoda</taxon>
        <taxon>Pleocyemata</taxon>
        <taxon>Brachyura</taxon>
        <taxon>Eubrachyura</taxon>
        <taxon>Portunoidea</taxon>
        <taxon>Portunidae</taxon>
        <taxon>Portuninae</taxon>
        <taxon>Scylla</taxon>
    </lineage>
</organism>
<feature type="region of interest" description="Disordered" evidence="9">
    <location>
        <begin position="39"/>
        <end position="114"/>
    </location>
</feature>
<dbReference type="Gene3D" id="1.20.1510.10">
    <property type="entry name" value="Cation efflux protein transmembrane domain"/>
    <property type="match status" value="1"/>
</dbReference>
<dbReference type="InterPro" id="IPR058533">
    <property type="entry name" value="Cation_efflux_TM"/>
</dbReference>
<comment type="similarity">
    <text evidence="2">Belongs to the cation diffusion facilitator (CDF) transporter (TC 2.A.4) family. SLC30A subfamily.</text>
</comment>
<feature type="transmembrane region" description="Helical" evidence="10">
    <location>
        <begin position="292"/>
        <end position="311"/>
    </location>
</feature>
<evidence type="ECO:0000256" key="8">
    <source>
        <dbReference type="ARBA" id="ARBA00023136"/>
    </source>
</evidence>
<feature type="domain" description="Cation efflux protein cytoplasmic" evidence="12">
    <location>
        <begin position="374"/>
        <end position="447"/>
    </location>
</feature>
<dbReference type="GO" id="GO:0005385">
    <property type="term" value="F:zinc ion transmembrane transporter activity"/>
    <property type="evidence" value="ECO:0007669"/>
    <property type="project" value="TreeGrafter"/>
</dbReference>
<keyword evidence="6 10" id="KW-1133">Transmembrane helix</keyword>
<proteinExistence type="inferred from homology"/>
<dbReference type="InterPro" id="IPR027469">
    <property type="entry name" value="Cation_efflux_TMD_sf"/>
</dbReference>
<evidence type="ECO:0000256" key="9">
    <source>
        <dbReference type="SAM" id="MobiDB-lite"/>
    </source>
</evidence>
<dbReference type="Pfam" id="PF01545">
    <property type="entry name" value="Cation_efflux"/>
    <property type="match status" value="1"/>
</dbReference>
<dbReference type="EMBL" id="JARAKH010000021">
    <property type="protein sequence ID" value="KAK8393214.1"/>
    <property type="molecule type" value="Genomic_DNA"/>
</dbReference>
<keyword evidence="7" id="KW-0406">Ion transport</keyword>
<evidence type="ECO:0000256" key="7">
    <source>
        <dbReference type="ARBA" id="ARBA00023065"/>
    </source>
</evidence>
<dbReference type="Pfam" id="PF16916">
    <property type="entry name" value="ZT_dimer"/>
    <property type="match status" value="1"/>
</dbReference>
<dbReference type="Proteomes" id="UP001487740">
    <property type="component" value="Unassembled WGS sequence"/>
</dbReference>
<evidence type="ECO:0000256" key="5">
    <source>
        <dbReference type="ARBA" id="ARBA00022906"/>
    </source>
</evidence>
<keyword evidence="5" id="KW-0862">Zinc</keyword>
<feature type="transmembrane region" description="Helical" evidence="10">
    <location>
        <begin position="318"/>
        <end position="337"/>
    </location>
</feature>
<evidence type="ECO:0000256" key="2">
    <source>
        <dbReference type="ARBA" id="ARBA00008873"/>
    </source>
</evidence>
<feature type="transmembrane region" description="Helical" evidence="10">
    <location>
        <begin position="343"/>
        <end position="360"/>
    </location>
</feature>
<gene>
    <name evidence="13" type="ORF">O3P69_013310</name>
</gene>
<feature type="compositionally biased region" description="Low complexity" evidence="9">
    <location>
        <begin position="93"/>
        <end position="114"/>
    </location>
</feature>
<evidence type="ECO:0000256" key="3">
    <source>
        <dbReference type="ARBA" id="ARBA00022448"/>
    </source>
</evidence>
<dbReference type="InterPro" id="IPR027470">
    <property type="entry name" value="Cation_efflux_CTD"/>
</dbReference>
<accession>A0AAW0TZL0</accession>
<dbReference type="GO" id="GO:0005886">
    <property type="term" value="C:plasma membrane"/>
    <property type="evidence" value="ECO:0007669"/>
    <property type="project" value="TreeGrafter"/>
</dbReference>
<feature type="domain" description="Cation efflux protein transmembrane" evidence="11">
    <location>
        <begin position="189"/>
        <end position="368"/>
    </location>
</feature>
<sequence>MAENKKLTTKKGGGGGGLYGAVLGLQTPVYLDDTLGLIEAGPGEVEGGTGYQSSSSARDYSWSSQHSRSSGGKRSFDSTYEAELGSGHHKGSRTSSSSSQHTSRSASNRSSVASYKITTKEGTYDLWRGHTRTGSVSSTDSGSSDELTDRPSAFHQGVQQDQLLLLVHTLPRHRHRGARGQAALVKLSVAAFLSLLFTLLEYVGGYYSSSLAVLSSAGHLMSDFCGFVVSLAAMWLVRRPPSTTMNFGYYRAEVLGSVASVLVVWVVTGLLVGAAVQRLLNQPFTLDPDVMLLMASVAIAVNISIAVILHGCGCHADVLQTLAVLVAAIIVKIWPEYQIADPILTFVFGFIVVVTTLPIIRELAHILMQGAPRNVNYLTLLNDLEGLPGVRTVHNLHIWSLTLDKNALSVHLGIDQSFDAETVLDEAQRLILKNYLVYNSTIQIERYAREMDTCKKCQTPVS</sequence>
<dbReference type="PANTHER" id="PTHR11562:SF84">
    <property type="entry name" value="LD05335P"/>
    <property type="match status" value="1"/>
</dbReference>
<evidence type="ECO:0000313" key="14">
    <source>
        <dbReference type="Proteomes" id="UP001487740"/>
    </source>
</evidence>